<keyword evidence="4" id="KW-1185">Reference proteome</keyword>
<dbReference type="GO" id="GO:0003700">
    <property type="term" value="F:DNA-binding transcription factor activity"/>
    <property type="evidence" value="ECO:0007669"/>
    <property type="project" value="InterPro"/>
</dbReference>
<dbReference type="SMART" id="SM00966">
    <property type="entry name" value="SpoVT_AbrB"/>
    <property type="match status" value="1"/>
</dbReference>
<name>A0A6N8G103_9CHRO</name>
<dbReference type="SUPFAM" id="SSF89447">
    <property type="entry name" value="AbrB/MazE/MraZ-like"/>
    <property type="match status" value="1"/>
</dbReference>
<dbReference type="RefSeq" id="WP_105221591.1">
    <property type="nucleotide sequence ID" value="NZ_CAWNSU010000104.1"/>
</dbReference>
<dbReference type="Gene3D" id="2.10.260.10">
    <property type="match status" value="1"/>
</dbReference>
<dbReference type="Proteomes" id="UP000441797">
    <property type="component" value="Unassembled WGS sequence"/>
</dbReference>
<gene>
    <name evidence="3" type="ORF">BWI75_22955</name>
</gene>
<proteinExistence type="predicted"/>
<sequence length="119" mass="13615">MAIAPGYEKESTLTRKSQITIPREIIRMLGLKEGDKVKLFVQKDGTVLLSRVEEVKEDPVLEKFLNLLEKDIEENPFHLKSIPNDLLERAVELVGHLDVNLDEDLQDDEELEKGNFVVC</sequence>
<dbReference type="PROSITE" id="PS51740">
    <property type="entry name" value="SPOVT_ABRB"/>
    <property type="match status" value="1"/>
</dbReference>
<dbReference type="OrthoDB" id="426345at2"/>
<accession>A0A6N8G103</accession>
<evidence type="ECO:0000259" key="2">
    <source>
        <dbReference type="PROSITE" id="PS51740"/>
    </source>
</evidence>
<dbReference type="GO" id="GO:0097351">
    <property type="term" value="F:toxin sequestering activity"/>
    <property type="evidence" value="ECO:0007669"/>
    <property type="project" value="InterPro"/>
</dbReference>
<dbReference type="AlphaFoldDB" id="A0A6N8G103"/>
<reference evidence="3 4" key="1">
    <citation type="journal article" date="2019" name="Front. Microbiol.">
        <title>Genomic Features for Desiccation Tolerance and Sugar Biosynthesis in the Extremophile Gloeocapsopsis sp. UTEX B3054.</title>
        <authorList>
            <person name="Urrejola C."/>
            <person name="Alcorta J."/>
            <person name="Salas L."/>
            <person name="Vasquez M."/>
            <person name="Polz M.F."/>
            <person name="Vicuna R."/>
            <person name="Diez B."/>
        </authorList>
    </citation>
    <scope>NUCLEOTIDE SEQUENCE [LARGE SCALE GENOMIC DNA]</scope>
    <source>
        <strain evidence="3 4">1H9</strain>
    </source>
</reference>
<protein>
    <recommendedName>
        <fullName evidence="2">SpoVT-AbrB domain-containing protein</fullName>
    </recommendedName>
</protein>
<dbReference type="GO" id="GO:0001558">
    <property type="term" value="P:regulation of cell growth"/>
    <property type="evidence" value="ECO:0007669"/>
    <property type="project" value="InterPro"/>
</dbReference>
<feature type="domain" description="SpoVT-AbrB" evidence="2">
    <location>
        <begin position="8"/>
        <end position="54"/>
    </location>
</feature>
<dbReference type="InterPro" id="IPR031848">
    <property type="entry name" value="PrlF_antitoxin"/>
</dbReference>
<evidence type="ECO:0000313" key="3">
    <source>
        <dbReference type="EMBL" id="MUL39080.1"/>
    </source>
</evidence>
<dbReference type="NCBIfam" id="TIGR01439">
    <property type="entry name" value="lp_hng_hel_AbrB"/>
    <property type="match status" value="1"/>
</dbReference>
<keyword evidence="1" id="KW-0238">DNA-binding</keyword>
<evidence type="ECO:0000256" key="1">
    <source>
        <dbReference type="PROSITE-ProRule" id="PRU01076"/>
    </source>
</evidence>
<organism evidence="3 4">
    <name type="scientific">Gloeocapsopsis dulcis AAB1 = 1H9</name>
    <dbReference type="NCBI Taxonomy" id="1433147"/>
    <lineage>
        <taxon>Bacteria</taxon>
        <taxon>Bacillati</taxon>
        <taxon>Cyanobacteriota</taxon>
        <taxon>Cyanophyceae</taxon>
        <taxon>Oscillatoriophycideae</taxon>
        <taxon>Chroococcales</taxon>
        <taxon>Chroococcaceae</taxon>
        <taxon>Gloeocapsopsis</taxon>
        <taxon>Gloeocapsopsis dulcis</taxon>
    </lineage>
</organism>
<dbReference type="GO" id="GO:0003677">
    <property type="term" value="F:DNA binding"/>
    <property type="evidence" value="ECO:0007669"/>
    <property type="project" value="UniProtKB-UniRule"/>
</dbReference>
<dbReference type="EMBL" id="NAPY01000059">
    <property type="protein sequence ID" value="MUL39080.1"/>
    <property type="molecule type" value="Genomic_DNA"/>
</dbReference>
<dbReference type="InterPro" id="IPR007159">
    <property type="entry name" value="SpoVT-AbrB_dom"/>
</dbReference>
<dbReference type="InterPro" id="IPR037914">
    <property type="entry name" value="SpoVT-AbrB_sf"/>
</dbReference>
<evidence type="ECO:0000313" key="4">
    <source>
        <dbReference type="Proteomes" id="UP000441797"/>
    </source>
</evidence>
<comment type="caution">
    <text evidence="3">The sequence shown here is derived from an EMBL/GenBank/DDBJ whole genome shotgun (WGS) entry which is preliminary data.</text>
</comment>
<dbReference type="Pfam" id="PF15937">
    <property type="entry name" value="PrlF_antitoxin"/>
    <property type="match status" value="1"/>
</dbReference>